<organism evidence="3 4">
    <name type="scientific">Leptospira idonii</name>
    <dbReference type="NCBI Taxonomy" id="1193500"/>
    <lineage>
        <taxon>Bacteria</taxon>
        <taxon>Pseudomonadati</taxon>
        <taxon>Spirochaetota</taxon>
        <taxon>Spirochaetia</taxon>
        <taxon>Leptospirales</taxon>
        <taxon>Leptospiraceae</taxon>
        <taxon>Leptospira</taxon>
    </lineage>
</organism>
<dbReference type="SUPFAM" id="SSF53955">
    <property type="entry name" value="Lysozyme-like"/>
    <property type="match status" value="1"/>
</dbReference>
<name>A0A4R9LZ46_9LEPT</name>
<protein>
    <submittedName>
        <fullName evidence="3">Lytic transglycosylase domain-containing protein</fullName>
    </submittedName>
</protein>
<comment type="caution">
    <text evidence="3">The sequence shown here is derived from an EMBL/GenBank/DDBJ whole genome shotgun (WGS) entry which is preliminary data.</text>
</comment>
<dbReference type="CDD" id="cd00254">
    <property type="entry name" value="LT-like"/>
    <property type="match status" value="1"/>
</dbReference>
<comment type="similarity">
    <text evidence="1">Belongs to the transglycosylase Slt family.</text>
</comment>
<feature type="domain" description="Transglycosylase SLT" evidence="2">
    <location>
        <begin position="100"/>
        <end position="203"/>
    </location>
</feature>
<sequence length="221" mass="24232">MEIKDLPSLQSVFRRMQELESIVKNPAQAVSFPSLLAEEMHRNRKTVSEETPQKQEGITDKEISLPFPDLAAAGTQPGISSQTEKNFRSSSKNNDLMSFIERTAEAKGIDPNLVKAVIKTESGFQKDAVSPKGAMGLMQLMPSTADLLGVDDPMNPRENVVGGVSYLGDMLKKFGDTEKALAAYNAGPGAVKKYNGVPPYKETQDYVEKVKKNYKKFSGLI</sequence>
<dbReference type="Gene3D" id="1.10.530.10">
    <property type="match status" value="1"/>
</dbReference>
<gene>
    <name evidence="3" type="ORF">EHS15_07855</name>
</gene>
<evidence type="ECO:0000259" key="2">
    <source>
        <dbReference type="Pfam" id="PF01464"/>
    </source>
</evidence>
<evidence type="ECO:0000256" key="1">
    <source>
        <dbReference type="ARBA" id="ARBA00007734"/>
    </source>
</evidence>
<evidence type="ECO:0000313" key="3">
    <source>
        <dbReference type="EMBL" id="TGN19684.1"/>
    </source>
</evidence>
<dbReference type="Proteomes" id="UP000298058">
    <property type="component" value="Unassembled WGS sequence"/>
</dbReference>
<dbReference type="RefSeq" id="WP_135760000.1">
    <property type="nucleotide sequence ID" value="NZ_RQHW01000028.1"/>
</dbReference>
<dbReference type="AlphaFoldDB" id="A0A4R9LZ46"/>
<dbReference type="OrthoDB" id="9815002at2"/>
<dbReference type="InterPro" id="IPR023346">
    <property type="entry name" value="Lysozyme-like_dom_sf"/>
</dbReference>
<accession>A0A4R9LZ46</accession>
<dbReference type="PANTHER" id="PTHR37423:SF2">
    <property type="entry name" value="MEMBRANE-BOUND LYTIC MUREIN TRANSGLYCOSYLASE C"/>
    <property type="match status" value="1"/>
</dbReference>
<dbReference type="InterPro" id="IPR008258">
    <property type="entry name" value="Transglycosylase_SLT_dom_1"/>
</dbReference>
<proteinExistence type="inferred from homology"/>
<dbReference type="Pfam" id="PF01464">
    <property type="entry name" value="SLT"/>
    <property type="match status" value="1"/>
</dbReference>
<dbReference type="PANTHER" id="PTHR37423">
    <property type="entry name" value="SOLUBLE LYTIC MUREIN TRANSGLYCOSYLASE-RELATED"/>
    <property type="match status" value="1"/>
</dbReference>
<keyword evidence="4" id="KW-1185">Reference proteome</keyword>
<dbReference type="EMBL" id="RQHW01000028">
    <property type="protein sequence ID" value="TGN19684.1"/>
    <property type="molecule type" value="Genomic_DNA"/>
</dbReference>
<evidence type="ECO:0000313" key="4">
    <source>
        <dbReference type="Proteomes" id="UP000298058"/>
    </source>
</evidence>
<reference evidence="3" key="1">
    <citation type="journal article" date="2019" name="PLoS Negl. Trop. Dis.">
        <title>Revisiting the worldwide diversity of Leptospira species in the environment.</title>
        <authorList>
            <person name="Vincent A.T."/>
            <person name="Schiettekatte O."/>
            <person name="Bourhy P."/>
            <person name="Veyrier F.J."/>
            <person name="Picardeau M."/>
        </authorList>
    </citation>
    <scope>NUCLEOTIDE SEQUENCE [LARGE SCALE GENOMIC DNA]</scope>
    <source>
        <strain evidence="3">201300427</strain>
    </source>
</reference>